<dbReference type="Gene3D" id="3.40.50.720">
    <property type="entry name" value="NAD(P)-binding Rossmann-like Domain"/>
    <property type="match status" value="1"/>
</dbReference>
<evidence type="ECO:0000256" key="6">
    <source>
        <dbReference type="ARBA" id="ARBA00022723"/>
    </source>
</evidence>
<dbReference type="InterPro" id="IPR023753">
    <property type="entry name" value="FAD/NAD-binding_dom"/>
</dbReference>
<comment type="similarity">
    <text evidence="3">In the N-terminal section; belongs to the NADH:flavin oxidoreductase/NADH oxidase family.</text>
</comment>
<dbReference type="SUPFAM" id="SSF51971">
    <property type="entry name" value="Nucleotide-binding domain"/>
    <property type="match status" value="1"/>
</dbReference>
<dbReference type="InterPro" id="IPR001155">
    <property type="entry name" value="OxRdtase_FMN_N"/>
</dbReference>
<dbReference type="Pfam" id="PF07992">
    <property type="entry name" value="Pyr_redox_2"/>
    <property type="match status" value="1"/>
</dbReference>
<evidence type="ECO:0000256" key="3">
    <source>
        <dbReference type="ARBA" id="ARBA00011048"/>
    </source>
</evidence>
<dbReference type="PROSITE" id="PS51257">
    <property type="entry name" value="PROKAR_LIPOPROTEIN"/>
    <property type="match status" value="1"/>
</dbReference>
<dbReference type="GO" id="GO:0010181">
    <property type="term" value="F:FMN binding"/>
    <property type="evidence" value="ECO:0007669"/>
    <property type="project" value="InterPro"/>
</dbReference>
<evidence type="ECO:0000256" key="4">
    <source>
        <dbReference type="ARBA" id="ARBA00022630"/>
    </source>
</evidence>
<evidence type="ECO:0000256" key="1">
    <source>
        <dbReference type="ARBA" id="ARBA00001917"/>
    </source>
</evidence>
<organism evidence="13 14">
    <name type="scientific">Slackia piriformis</name>
    <dbReference type="NCBI Taxonomy" id="626934"/>
    <lineage>
        <taxon>Bacteria</taxon>
        <taxon>Bacillati</taxon>
        <taxon>Actinomycetota</taxon>
        <taxon>Coriobacteriia</taxon>
        <taxon>Eggerthellales</taxon>
        <taxon>Eggerthellaceae</taxon>
        <taxon>Slackia</taxon>
    </lineage>
</organism>
<feature type="domain" description="FAD/NAD(P)-binding" evidence="12">
    <location>
        <begin position="483"/>
        <end position="714"/>
    </location>
</feature>
<dbReference type="PANTHER" id="PTHR42917:SF2">
    <property type="entry name" value="2,4-DIENOYL-COA REDUCTASE [(2E)-ENOYL-COA-PRODUCING]"/>
    <property type="match status" value="1"/>
</dbReference>
<dbReference type="InterPro" id="IPR006311">
    <property type="entry name" value="TAT_signal"/>
</dbReference>
<dbReference type="GO" id="GO:0051536">
    <property type="term" value="F:iron-sulfur cluster binding"/>
    <property type="evidence" value="ECO:0007669"/>
    <property type="project" value="UniProtKB-KW"/>
</dbReference>
<keyword evidence="5" id="KW-0288">FMN</keyword>
<evidence type="ECO:0000313" key="14">
    <source>
        <dbReference type="Proteomes" id="UP000727506"/>
    </source>
</evidence>
<evidence type="ECO:0000256" key="5">
    <source>
        <dbReference type="ARBA" id="ARBA00022643"/>
    </source>
</evidence>
<protein>
    <submittedName>
        <fullName evidence="13">FAD-dependent oxidoreductase</fullName>
    </submittedName>
</protein>
<evidence type="ECO:0000259" key="12">
    <source>
        <dbReference type="Pfam" id="PF07992"/>
    </source>
</evidence>
<accession>A0A943UTQ1</accession>
<dbReference type="GO" id="GO:0016491">
    <property type="term" value="F:oxidoreductase activity"/>
    <property type="evidence" value="ECO:0007669"/>
    <property type="project" value="UniProtKB-KW"/>
</dbReference>
<name>A0A943UTQ1_9ACTN</name>
<dbReference type="PROSITE" id="PS51318">
    <property type="entry name" value="TAT"/>
    <property type="match status" value="1"/>
</dbReference>
<comment type="cofactor">
    <cofactor evidence="1">
        <name>FMN</name>
        <dbReference type="ChEBI" id="CHEBI:58210"/>
    </cofactor>
</comment>
<comment type="cofactor">
    <cofactor evidence="2">
        <name>[4Fe-4S] cluster</name>
        <dbReference type="ChEBI" id="CHEBI:49883"/>
    </cofactor>
</comment>
<keyword evidence="8" id="KW-0408">Iron</keyword>
<dbReference type="InterPro" id="IPR051793">
    <property type="entry name" value="NADH:flavin_oxidoreductase"/>
</dbReference>
<evidence type="ECO:0000259" key="11">
    <source>
        <dbReference type="Pfam" id="PF00724"/>
    </source>
</evidence>
<sequence>MDITRRNFFGAAAAAALGVGSAGALGSLAGCAPSVSTEGDDEVEKTQARELNPQDETYSTCSDNFSALFEPLQMGSITLRNRIVKSPAGSDTWAPDGDVLNANFLDYYENFAKGGASLVFVESSISKLMSYNPLEQKATGWLLDDMSKISEKMAPVTERIHKHGAYAGFQLGVGMLQEGTTTITDMTLEDIAWFKNAIVELAVQLKAAGFDVIELHCAATQILKFFMMKRANARTDEYGADTLENRTRFICEIIKDIKEKCGQDYPVQILMDAVEENDQALGNTDGFLTIEESIANAKAFESAGADSFYLRLSVPGMHIAQFAPDLMFAGYKCEGTTGFGTRADFSRHFEGVVEGRHSGCGLLLKACAEFKKNLEASVSCAGYMDPRTAPDLMNNAVANGEVDYLMITRPLTVDPDLPNKLQAGKRDEIAPCCRCMHCHAKGGPKGYSSDGKEFCRVNAVTQNAYTEAMPEGYALPTAETPKSVMVIGAGPAGMEAARIAAMRGHAVSLYEKKASLGGLIATAQPFKGSHERLGDLVDYLSHQQEICNVEVITETEVTADLVRVKAPDAVIVAVGGTRDSRLEETDTVKILSVEGLANAETGESIVICGDGAQAIDCALFLLAQGKRVQIVSETEKELIDKEQSMWVRAFVVPYLQAQGVRMWHNAQIKSIVDSGLEIVLPTGEAKVIECNSILECYDMLPNTSLADELGAEFDTITVGDCAHPFNIAQAIREGNLAARSI</sequence>
<dbReference type="InterPro" id="IPR036188">
    <property type="entry name" value="FAD/NAD-bd_sf"/>
</dbReference>
<evidence type="ECO:0000256" key="8">
    <source>
        <dbReference type="ARBA" id="ARBA00023004"/>
    </source>
</evidence>
<keyword evidence="10" id="KW-0732">Signal</keyword>
<evidence type="ECO:0000256" key="10">
    <source>
        <dbReference type="SAM" id="SignalP"/>
    </source>
</evidence>
<feature type="signal peptide" evidence="10">
    <location>
        <begin position="1"/>
        <end position="24"/>
    </location>
</feature>
<dbReference type="Proteomes" id="UP000727506">
    <property type="component" value="Unassembled WGS sequence"/>
</dbReference>
<dbReference type="Pfam" id="PF00724">
    <property type="entry name" value="Oxidored_FMN"/>
    <property type="match status" value="2"/>
</dbReference>
<gene>
    <name evidence="13" type="ORF">KH142_04355</name>
</gene>
<dbReference type="SUPFAM" id="SSF51395">
    <property type="entry name" value="FMN-linked oxidoreductases"/>
    <property type="match status" value="1"/>
</dbReference>
<evidence type="ECO:0000256" key="9">
    <source>
        <dbReference type="ARBA" id="ARBA00023014"/>
    </source>
</evidence>
<dbReference type="Gene3D" id="3.20.20.70">
    <property type="entry name" value="Aldolase class I"/>
    <property type="match status" value="1"/>
</dbReference>
<dbReference type="PRINTS" id="PR00419">
    <property type="entry name" value="ADXRDTASE"/>
</dbReference>
<dbReference type="AlphaFoldDB" id="A0A943UTQ1"/>
<keyword evidence="4" id="KW-0285">Flavoprotein</keyword>
<keyword evidence="9" id="KW-0411">Iron-sulfur</keyword>
<keyword evidence="6" id="KW-0479">Metal-binding</keyword>
<proteinExistence type="inferred from homology"/>
<keyword evidence="7" id="KW-0560">Oxidoreductase</keyword>
<evidence type="ECO:0000256" key="7">
    <source>
        <dbReference type="ARBA" id="ARBA00023002"/>
    </source>
</evidence>
<dbReference type="EMBL" id="JAGZSV010000058">
    <property type="protein sequence ID" value="MBS6940706.1"/>
    <property type="molecule type" value="Genomic_DNA"/>
</dbReference>
<reference evidence="13" key="1">
    <citation type="submission" date="2021-02" db="EMBL/GenBank/DDBJ databases">
        <title>Infant gut strain persistence is associated with maternal origin, phylogeny, and functional potential including surface adhesion and iron acquisition.</title>
        <authorList>
            <person name="Lou Y.C."/>
        </authorList>
    </citation>
    <scope>NUCLEOTIDE SEQUENCE</scope>
    <source>
        <strain evidence="13">L2_039_000G1_dasL2_039_000G1_concoct_11</strain>
    </source>
</reference>
<dbReference type="Gene3D" id="3.50.50.60">
    <property type="entry name" value="FAD/NAD(P)-binding domain"/>
    <property type="match status" value="1"/>
</dbReference>
<feature type="domain" description="NADH:flavin oxidoreductase/NADH oxidase N-terminal" evidence="11">
    <location>
        <begin position="184"/>
        <end position="286"/>
    </location>
</feature>
<feature type="domain" description="NADH:flavin oxidoreductase/NADH oxidase N-terminal" evidence="11">
    <location>
        <begin position="68"/>
        <end position="172"/>
    </location>
</feature>
<dbReference type="InterPro" id="IPR013785">
    <property type="entry name" value="Aldolase_TIM"/>
</dbReference>
<evidence type="ECO:0000256" key="2">
    <source>
        <dbReference type="ARBA" id="ARBA00001966"/>
    </source>
</evidence>
<feature type="chain" id="PRO_5037946314" evidence="10">
    <location>
        <begin position="25"/>
        <end position="741"/>
    </location>
</feature>
<comment type="caution">
    <text evidence="13">The sequence shown here is derived from an EMBL/GenBank/DDBJ whole genome shotgun (WGS) entry which is preliminary data.</text>
</comment>
<dbReference type="PANTHER" id="PTHR42917">
    <property type="entry name" value="2,4-DIENOYL-COA REDUCTASE"/>
    <property type="match status" value="1"/>
</dbReference>
<dbReference type="GO" id="GO:0046872">
    <property type="term" value="F:metal ion binding"/>
    <property type="evidence" value="ECO:0007669"/>
    <property type="project" value="UniProtKB-KW"/>
</dbReference>
<evidence type="ECO:0000313" key="13">
    <source>
        <dbReference type="EMBL" id="MBS6940706.1"/>
    </source>
</evidence>